<dbReference type="GeneID" id="109506545"/>
<dbReference type="KEGG" id="egu:109506545"/>
<feature type="chain" id="PRO_5026919048" evidence="2">
    <location>
        <begin position="25"/>
        <end position="88"/>
    </location>
</feature>
<feature type="signal peptide" evidence="2">
    <location>
        <begin position="1"/>
        <end position="24"/>
    </location>
</feature>
<gene>
    <name evidence="4" type="primary">LOC109506545</name>
</gene>
<organism evidence="3 4">
    <name type="scientific">Elaeis guineensis var. tenera</name>
    <name type="common">Oil palm</name>
    <dbReference type="NCBI Taxonomy" id="51953"/>
    <lineage>
        <taxon>Eukaryota</taxon>
        <taxon>Viridiplantae</taxon>
        <taxon>Streptophyta</taxon>
        <taxon>Embryophyta</taxon>
        <taxon>Tracheophyta</taxon>
        <taxon>Spermatophyta</taxon>
        <taxon>Magnoliopsida</taxon>
        <taxon>Liliopsida</taxon>
        <taxon>Arecaceae</taxon>
        <taxon>Arecoideae</taxon>
        <taxon>Cocoseae</taxon>
        <taxon>Elaeidinae</taxon>
        <taxon>Elaeis</taxon>
    </lineage>
</organism>
<dbReference type="PROSITE" id="PS51257">
    <property type="entry name" value="PROKAR_LIPOPROTEIN"/>
    <property type="match status" value="1"/>
</dbReference>
<protein>
    <submittedName>
        <fullName evidence="4">Uncharacterized protein LOC109506545</fullName>
    </submittedName>
</protein>
<evidence type="ECO:0000313" key="4">
    <source>
        <dbReference type="RefSeq" id="XP_019710034.1"/>
    </source>
</evidence>
<dbReference type="AlphaFoldDB" id="A0A6J0PQN6"/>
<dbReference type="FunCoup" id="A0A6J0PQN6">
    <property type="interactions" value="37"/>
</dbReference>
<feature type="region of interest" description="Disordered" evidence="1">
    <location>
        <begin position="67"/>
        <end position="88"/>
    </location>
</feature>
<dbReference type="PANTHER" id="PTHR33474:SF2">
    <property type="entry name" value="TRANSMEMBRANE PROTEIN"/>
    <property type="match status" value="1"/>
</dbReference>
<sequence length="88" mass="9472">MGRACLHLLVILLVSCHLITPSNAIPSTRVQKLLQEIGDLPSLGDTSEINMEEAISEVISGRIDLQISNDYPGSGANNRHTPKPPGRT</sequence>
<dbReference type="Proteomes" id="UP000504607">
    <property type="component" value="Chromosome 13"/>
</dbReference>
<dbReference type="PANTHER" id="PTHR33474">
    <property type="entry name" value="TRANSMEMBRANE PROTEIN"/>
    <property type="match status" value="1"/>
</dbReference>
<reference evidence="4" key="1">
    <citation type="submission" date="2025-08" db="UniProtKB">
        <authorList>
            <consortium name="RefSeq"/>
        </authorList>
    </citation>
    <scope>IDENTIFICATION</scope>
</reference>
<keyword evidence="2" id="KW-0732">Signal</keyword>
<name>A0A6J0PQN6_ELAGV</name>
<evidence type="ECO:0000313" key="3">
    <source>
        <dbReference type="Proteomes" id="UP000504607"/>
    </source>
</evidence>
<dbReference type="RefSeq" id="XP_019710034.1">
    <property type="nucleotide sequence ID" value="XM_019854475.1"/>
</dbReference>
<dbReference type="OrthoDB" id="747636at2759"/>
<dbReference type="InParanoid" id="A0A6J0PQN6"/>
<accession>A0A6J0PQN6</accession>
<proteinExistence type="predicted"/>
<evidence type="ECO:0000256" key="1">
    <source>
        <dbReference type="SAM" id="MobiDB-lite"/>
    </source>
</evidence>
<evidence type="ECO:0000256" key="2">
    <source>
        <dbReference type="SAM" id="SignalP"/>
    </source>
</evidence>
<keyword evidence="3" id="KW-1185">Reference proteome</keyword>
<feature type="compositionally biased region" description="Polar residues" evidence="1">
    <location>
        <begin position="67"/>
        <end position="79"/>
    </location>
</feature>